<dbReference type="EMBL" id="CP018076">
    <property type="protein sequence ID" value="APE43002.1"/>
    <property type="molecule type" value="Genomic_DNA"/>
</dbReference>
<keyword evidence="3" id="KW-1185">Reference proteome</keyword>
<evidence type="ECO:0000313" key="2">
    <source>
        <dbReference type="EMBL" id="APE43002.1"/>
    </source>
</evidence>
<dbReference type="OrthoDB" id="7304934at2"/>
<feature type="signal peptide" evidence="1">
    <location>
        <begin position="1"/>
        <end position="17"/>
    </location>
</feature>
<evidence type="ECO:0008006" key="4">
    <source>
        <dbReference type="Google" id="ProtNLM"/>
    </source>
</evidence>
<dbReference type="RefSeq" id="WP_071971174.1">
    <property type="nucleotide sequence ID" value="NZ_CP018076.1"/>
</dbReference>
<dbReference type="KEGG" id="suam:BOO69_05885"/>
<accession>A0A1J0WFA6</accession>
<name>A0A1J0WFA6_9RHOB</name>
<gene>
    <name evidence="2" type="ORF">BOO69_05885</name>
</gene>
<feature type="chain" id="PRO_5012407649" description="DUF995 domain-containing protein" evidence="1">
    <location>
        <begin position="18"/>
        <end position="132"/>
    </location>
</feature>
<evidence type="ECO:0000313" key="3">
    <source>
        <dbReference type="Proteomes" id="UP000181897"/>
    </source>
</evidence>
<keyword evidence="1" id="KW-0732">Signal</keyword>
<reference evidence="2 3" key="1">
    <citation type="submission" date="2016-11" db="EMBL/GenBank/DDBJ databases">
        <title>Complete genome sequence of Sulfitobacter sp. AM1-D1, a toxic bacteria associated with marine dinoflagellate Alexandrium minutum in East China Sea.</title>
        <authorList>
            <person name="Yang Q."/>
            <person name="Zhang X."/>
            <person name="Tian X."/>
        </authorList>
    </citation>
    <scope>NUCLEOTIDE SEQUENCE [LARGE SCALE GENOMIC DNA]</scope>
    <source>
        <strain evidence="2 3">AM1-D1</strain>
    </source>
</reference>
<proteinExistence type="predicted"/>
<dbReference type="AlphaFoldDB" id="A0A1J0WFA6"/>
<sequence>MKPLIAALLLGAGIASAEPLDTAQAFRDYVGGKTIYFDRGDGRGVTAAESYMEDRRVRWSERDGTCIEGEWFARDGLICFTYENNPDPQCWAVERTSTGIVAVLRNGGFPTRIVESDPGKDAFQCLGPKVGV</sequence>
<dbReference type="STRING" id="1917485.BOO69_05885"/>
<dbReference type="Proteomes" id="UP000181897">
    <property type="component" value="Chromosome"/>
</dbReference>
<organism evidence="2 3">
    <name type="scientific">Sulfitobacter alexandrii</name>
    <dbReference type="NCBI Taxonomy" id="1917485"/>
    <lineage>
        <taxon>Bacteria</taxon>
        <taxon>Pseudomonadati</taxon>
        <taxon>Pseudomonadota</taxon>
        <taxon>Alphaproteobacteria</taxon>
        <taxon>Rhodobacterales</taxon>
        <taxon>Roseobacteraceae</taxon>
        <taxon>Sulfitobacter</taxon>
    </lineage>
</organism>
<evidence type="ECO:0000256" key="1">
    <source>
        <dbReference type="SAM" id="SignalP"/>
    </source>
</evidence>
<protein>
    <recommendedName>
        <fullName evidence="4">DUF995 domain-containing protein</fullName>
    </recommendedName>
</protein>